<protein>
    <recommendedName>
        <fullName evidence="3">Glycoside hydrolase family 5 domain-containing protein</fullName>
    </recommendedName>
</protein>
<dbReference type="PANTHER" id="PTHR31451">
    <property type="match status" value="1"/>
</dbReference>
<dbReference type="Proteomes" id="UP001651690">
    <property type="component" value="Unassembled WGS sequence"/>
</dbReference>
<sequence>MPRHAPAAGQFNISRHIVIVLFALLATGLIVGAFVVSSGAATPDRQFVGRDGTKLVVGEDDYRFTGMNVYMAASAGSCGGTVDLQRAFYSLPRGSVIRFWAFQGFFVDGNTFDWTEFDRVLAVAAAYGHRVIPVLANQHAYCDGPAKDLAWYTEGYRSLVGPGDLNTYRDYVSEVVKRYASNSTIAMWQFINEGEAPGADGSCDEAAAAQALTAFSNDIGSVARGADKNHLFSLGVIAGFNGTGRQYCGAENEDYGKVMSTIGNDVCDYHDYGFPERPLGRPEPPNLLSAMEACRSIGRPTMVAEIGISASSDAMLPERAAMLRSKISGQAAAGVVGELIWCWVAGPQYVQPDGDPNFGVFAGDPAVAVLDHVDD</sequence>
<name>A0ABT1M7X8_9MYCO</name>
<dbReference type="RefSeq" id="WP_255063098.1">
    <property type="nucleotide sequence ID" value="NZ_JANDBD010000011.1"/>
</dbReference>
<evidence type="ECO:0000313" key="1">
    <source>
        <dbReference type="EMBL" id="MCP9275284.1"/>
    </source>
</evidence>
<dbReference type="SUPFAM" id="SSF51445">
    <property type="entry name" value="(Trans)glycosidases"/>
    <property type="match status" value="1"/>
</dbReference>
<gene>
    <name evidence="1" type="ORF">NM203_24150</name>
</gene>
<evidence type="ECO:0008006" key="3">
    <source>
        <dbReference type="Google" id="ProtNLM"/>
    </source>
</evidence>
<dbReference type="InterPro" id="IPR017853">
    <property type="entry name" value="GH"/>
</dbReference>
<proteinExistence type="predicted"/>
<dbReference type="Gene3D" id="3.20.20.80">
    <property type="entry name" value="Glycosidases"/>
    <property type="match status" value="1"/>
</dbReference>
<keyword evidence="2" id="KW-1185">Reference proteome</keyword>
<reference evidence="1 2" key="1">
    <citation type="submission" date="2022-06" db="EMBL/GenBank/DDBJ databases">
        <title>Mycolicibacterium sp. CAU 1645 isolated from seawater.</title>
        <authorList>
            <person name="Kim W."/>
        </authorList>
    </citation>
    <scope>NUCLEOTIDE SEQUENCE [LARGE SCALE GENOMIC DNA]</scope>
    <source>
        <strain evidence="1 2">CAU 1645</strain>
    </source>
</reference>
<dbReference type="InterPro" id="IPR045053">
    <property type="entry name" value="MAN-like"/>
</dbReference>
<accession>A0ABT1M7X8</accession>
<comment type="caution">
    <text evidence="1">The sequence shown here is derived from an EMBL/GenBank/DDBJ whole genome shotgun (WGS) entry which is preliminary data.</text>
</comment>
<organism evidence="1 2">
    <name type="scientific">Mycolicibacterium arenosum</name>
    <dbReference type="NCBI Taxonomy" id="2952157"/>
    <lineage>
        <taxon>Bacteria</taxon>
        <taxon>Bacillati</taxon>
        <taxon>Actinomycetota</taxon>
        <taxon>Actinomycetes</taxon>
        <taxon>Mycobacteriales</taxon>
        <taxon>Mycobacteriaceae</taxon>
        <taxon>Mycolicibacterium</taxon>
    </lineage>
</organism>
<evidence type="ECO:0000313" key="2">
    <source>
        <dbReference type="Proteomes" id="UP001651690"/>
    </source>
</evidence>
<dbReference type="PANTHER" id="PTHR31451:SF39">
    <property type="entry name" value="MANNAN ENDO-1,4-BETA-MANNOSIDASE 1"/>
    <property type="match status" value="1"/>
</dbReference>
<dbReference type="EMBL" id="JANDBD010000011">
    <property type="protein sequence ID" value="MCP9275284.1"/>
    <property type="molecule type" value="Genomic_DNA"/>
</dbReference>